<dbReference type="OrthoDB" id="2020598at2759"/>
<gene>
    <name evidence="3" type="ORF">GOP47_0017376</name>
</gene>
<evidence type="ECO:0000313" key="3">
    <source>
        <dbReference type="EMBL" id="KAI5066848.1"/>
    </source>
</evidence>
<accession>A0A9D4Z941</accession>
<feature type="region of interest" description="Disordered" evidence="2">
    <location>
        <begin position="603"/>
        <end position="666"/>
    </location>
</feature>
<feature type="compositionally biased region" description="Low complexity" evidence="2">
    <location>
        <begin position="415"/>
        <end position="427"/>
    </location>
</feature>
<dbReference type="SUPFAM" id="SSF101447">
    <property type="entry name" value="Formin homology 2 domain (FH2 domain)"/>
    <property type="match status" value="1"/>
</dbReference>
<feature type="region of interest" description="Disordered" evidence="2">
    <location>
        <begin position="328"/>
        <end position="352"/>
    </location>
</feature>
<dbReference type="Proteomes" id="UP000886520">
    <property type="component" value="Chromosome 17"/>
</dbReference>
<sequence length="963" mass="106395">MGAAKRSSELPASPSQRVNIVQQICLLHRLCISGYMLHSHMCAAVLGQCGPRVPRFKSLFHSQRYSEEVSFLKGDRQAELQSIWQDVGEDKTVKLEEVRQMIAAAVDQIYERALEEGLRRKMALQDMMIKSENRLKEYLGPTALQVIAPKDMPLQARLNLNMSRLQDLDNARLGGYGWVGGLVVLVELRHRVAVLREMLKLPPCDTFADLDEVLASTTEALHNLCPEKISSVPFHPLKPEPKPIFQRLQKFYQTLCAIENFCQDSFPSKDTGKGFKDLLCSETSAQMRLQELEFKAAKEGLMDFDKFTDDNIGVQLANPITSFGFTKKRSSSRFGNKAKDTNKQSKQYSEDASRLEQLSQKILKKLEDINRHVICVTKSVDTTFSPLSSYCQISDIEDSPSSAITSNSLISKTLSRSMQSASMSPSSDGGDTPTSVLPETVVKAPAPSYHVNVGVSPVNWPDATGSFDKKKSSALLLSCHDNQAESLDACWAELYERDLQQSRKPGTANMVRQANGGGVTKVLESICRAAKKSEAAREESEVKACLTNKKEPVDAVVLCNQRDTSLPAKICTLLSPAAPSLQALFPISVPAVTPAPASAQCAAATPAPAPAHGHGHAPAAAPAPAPPSGSAPPAPTPTPPIPALAPPPPPPPPPSHGARKLQSCKTAKLKKSNTISRLYMGMKRKVDGAEYSQSPLADGAIQRRSVAATGTRDGMAEALAEITRRSSYFRKIEDDVQKHAASILEIKAGLESFETRDMQKLLRFQESIEVRLEQLTDESQVLARFEGFPIKKLETVRAASSLFLRMSSLAHQIENWRVEPPMSENLDKITNFFEKVKTDVEMIERTKDEDITRFHNQKIMFSFDIMIRVKEAVVGLSTKSLALAMKESQRTKGSITIGDEYLSSKDMNKLRGSFQMLWRVFQLAFRVHNFAGGHDEKAEQLCCNLAKEMETYPSSFWLELVNK</sequence>
<feature type="compositionally biased region" description="Basic and acidic residues" evidence="2">
    <location>
        <begin position="337"/>
        <end position="352"/>
    </location>
</feature>
<keyword evidence="1" id="KW-0175">Coiled coil</keyword>
<reference evidence="3" key="1">
    <citation type="submission" date="2021-01" db="EMBL/GenBank/DDBJ databases">
        <title>Adiantum capillus-veneris genome.</title>
        <authorList>
            <person name="Fang Y."/>
            <person name="Liao Q."/>
        </authorList>
    </citation>
    <scope>NUCLEOTIDE SEQUENCE</scope>
    <source>
        <strain evidence="3">H3</strain>
        <tissue evidence="3">Leaf</tissue>
    </source>
</reference>
<feature type="compositionally biased region" description="Low complexity" evidence="2">
    <location>
        <begin position="603"/>
        <end position="620"/>
    </location>
</feature>
<protein>
    <recommendedName>
        <fullName evidence="5">FH2 domain-containing protein</fullName>
    </recommendedName>
</protein>
<feature type="region of interest" description="Disordered" evidence="2">
    <location>
        <begin position="415"/>
        <end position="434"/>
    </location>
</feature>
<organism evidence="3 4">
    <name type="scientific">Adiantum capillus-veneris</name>
    <name type="common">Maidenhair fern</name>
    <dbReference type="NCBI Taxonomy" id="13818"/>
    <lineage>
        <taxon>Eukaryota</taxon>
        <taxon>Viridiplantae</taxon>
        <taxon>Streptophyta</taxon>
        <taxon>Embryophyta</taxon>
        <taxon>Tracheophyta</taxon>
        <taxon>Polypodiopsida</taxon>
        <taxon>Polypodiidae</taxon>
        <taxon>Polypodiales</taxon>
        <taxon>Pteridineae</taxon>
        <taxon>Pteridaceae</taxon>
        <taxon>Vittarioideae</taxon>
        <taxon>Adiantum</taxon>
    </lineage>
</organism>
<evidence type="ECO:0000313" key="4">
    <source>
        <dbReference type="Proteomes" id="UP000886520"/>
    </source>
</evidence>
<keyword evidence="4" id="KW-1185">Reference proteome</keyword>
<dbReference type="AlphaFoldDB" id="A0A9D4Z941"/>
<evidence type="ECO:0000256" key="2">
    <source>
        <dbReference type="SAM" id="MobiDB-lite"/>
    </source>
</evidence>
<dbReference type="PANTHER" id="PTHR31342">
    <property type="entry name" value="PROTEIN CHUP1, CHLOROPLASTIC"/>
    <property type="match status" value="1"/>
</dbReference>
<dbReference type="PANTHER" id="PTHR31342:SF16">
    <property type="entry name" value="TALIN_MIDDLE DOMAIN-CONTAINING PROTEIN"/>
    <property type="match status" value="1"/>
</dbReference>
<feature type="compositionally biased region" description="Pro residues" evidence="2">
    <location>
        <begin position="621"/>
        <end position="655"/>
    </location>
</feature>
<dbReference type="EMBL" id="JABFUD020000017">
    <property type="protein sequence ID" value="KAI5066848.1"/>
    <property type="molecule type" value="Genomic_DNA"/>
</dbReference>
<evidence type="ECO:0008006" key="5">
    <source>
        <dbReference type="Google" id="ProtNLM"/>
    </source>
</evidence>
<name>A0A9D4Z941_ADICA</name>
<comment type="caution">
    <text evidence="3">The sequence shown here is derived from an EMBL/GenBank/DDBJ whole genome shotgun (WGS) entry which is preliminary data.</text>
</comment>
<dbReference type="InterPro" id="IPR040265">
    <property type="entry name" value="CHUP1/IPGA1-like"/>
</dbReference>
<proteinExistence type="predicted"/>
<evidence type="ECO:0000256" key="1">
    <source>
        <dbReference type="ARBA" id="ARBA00023054"/>
    </source>
</evidence>